<protein>
    <recommendedName>
        <fullName evidence="4">EamA/RhaT family transporter</fullName>
    </recommendedName>
</protein>
<feature type="transmembrane region" description="Helical" evidence="1">
    <location>
        <begin position="243"/>
        <end position="264"/>
    </location>
</feature>
<feature type="transmembrane region" description="Helical" evidence="1">
    <location>
        <begin position="92"/>
        <end position="110"/>
    </location>
</feature>
<feature type="transmembrane region" description="Helical" evidence="1">
    <location>
        <begin position="60"/>
        <end position="80"/>
    </location>
</feature>
<accession>A0A2S2DW97</accession>
<dbReference type="KEGG" id="psez:HME7025_01747"/>
<keyword evidence="1" id="KW-1133">Transmembrane helix</keyword>
<name>A0A2S2DW97_9BACT</name>
<feature type="transmembrane region" description="Helical" evidence="1">
    <location>
        <begin position="147"/>
        <end position="167"/>
    </location>
</feature>
<dbReference type="EMBL" id="CP029346">
    <property type="protein sequence ID" value="AWL09599.1"/>
    <property type="molecule type" value="Genomic_DNA"/>
</dbReference>
<evidence type="ECO:0008006" key="4">
    <source>
        <dbReference type="Google" id="ProtNLM"/>
    </source>
</evidence>
<keyword evidence="3" id="KW-1185">Reference proteome</keyword>
<proteinExistence type="predicted"/>
<evidence type="ECO:0000313" key="2">
    <source>
        <dbReference type="EMBL" id="AWL09599.1"/>
    </source>
</evidence>
<dbReference type="RefSeq" id="WP_154401953.1">
    <property type="nucleotide sequence ID" value="NZ_CP029346.1"/>
</dbReference>
<keyword evidence="1" id="KW-0472">Membrane</keyword>
<dbReference type="OrthoDB" id="1524053at2"/>
<organism evidence="2 3">
    <name type="scientific">Aquirufa nivalisilvae</name>
    <dbReference type="NCBI Taxonomy" id="2516557"/>
    <lineage>
        <taxon>Bacteria</taxon>
        <taxon>Pseudomonadati</taxon>
        <taxon>Bacteroidota</taxon>
        <taxon>Cytophagia</taxon>
        <taxon>Cytophagales</taxon>
        <taxon>Flectobacillaceae</taxon>
        <taxon>Aquirufa</taxon>
    </lineage>
</organism>
<dbReference type="Gene3D" id="1.10.3730.20">
    <property type="match status" value="1"/>
</dbReference>
<feature type="transmembrane region" description="Helical" evidence="1">
    <location>
        <begin position="116"/>
        <end position="135"/>
    </location>
</feature>
<feature type="transmembrane region" description="Helical" evidence="1">
    <location>
        <begin position="179"/>
        <end position="199"/>
    </location>
</feature>
<dbReference type="InterPro" id="IPR037185">
    <property type="entry name" value="EmrE-like"/>
</dbReference>
<evidence type="ECO:0000313" key="3">
    <source>
        <dbReference type="Proteomes" id="UP000245468"/>
    </source>
</evidence>
<dbReference type="SUPFAM" id="SSF103481">
    <property type="entry name" value="Multidrug resistance efflux transporter EmrE"/>
    <property type="match status" value="1"/>
</dbReference>
<dbReference type="Proteomes" id="UP000245468">
    <property type="component" value="Chromosome"/>
</dbReference>
<evidence type="ECO:0000256" key="1">
    <source>
        <dbReference type="SAM" id="Phobius"/>
    </source>
</evidence>
<gene>
    <name evidence="2" type="ORF">HME7025_01747</name>
</gene>
<sequence length="288" mass="31271">MIYFILSVFFAIILLVNFRMHAKFGVDTSLTILLNYPICFLTGWAVQPNALPFHWPDMPYSLGMVALGLGFVVTFLLTGFSTQKNGMATTSLANNISLVIPVLFNLLIWNRGGVTWTWQIIVGLLLAFGAIYFCSPKMEGKGQNKSLTALLLVFVGYGITNTAFNFLNAEVATEAGGTIPFMLMIVAGAVGASVLELIRGTMLGKFTWNKASMLAALPLGLPNFFSFYFLLKTLDYFGNNGAIVLPIFNIGVIVGSTAVAYVFFKEKISGRQSIGISLGCIAIVLLLL</sequence>
<feature type="transmembrane region" description="Helical" evidence="1">
    <location>
        <begin position="211"/>
        <end position="231"/>
    </location>
</feature>
<dbReference type="AlphaFoldDB" id="A0A2S2DW97"/>
<reference evidence="3" key="1">
    <citation type="submission" date="2018-05" db="EMBL/GenBank/DDBJ databases">
        <title>Pseudarcicella sp. HME7025 Genome sequencing and assembly.</title>
        <authorList>
            <person name="Kim H."/>
            <person name="Kang H."/>
            <person name="Joh K."/>
        </authorList>
    </citation>
    <scope>NUCLEOTIDE SEQUENCE [LARGE SCALE GENOMIC DNA]</scope>
    <source>
        <strain evidence="3">HME7025</strain>
    </source>
</reference>
<keyword evidence="1" id="KW-0812">Transmembrane</keyword>